<protein>
    <submittedName>
        <fullName evidence="1">Uncharacterized protein</fullName>
    </submittedName>
</protein>
<evidence type="ECO:0000313" key="1">
    <source>
        <dbReference type="EMBL" id="KIJ90564.1"/>
    </source>
</evidence>
<gene>
    <name evidence="1" type="ORF">K443DRAFT_686702</name>
</gene>
<reference evidence="1 2" key="1">
    <citation type="submission" date="2014-04" db="EMBL/GenBank/DDBJ databases">
        <authorList>
            <consortium name="DOE Joint Genome Institute"/>
            <person name="Kuo A."/>
            <person name="Kohler A."/>
            <person name="Nagy L.G."/>
            <person name="Floudas D."/>
            <person name="Copeland A."/>
            <person name="Barry K.W."/>
            <person name="Cichocki N."/>
            <person name="Veneault-Fourrey C."/>
            <person name="LaButti K."/>
            <person name="Lindquist E.A."/>
            <person name="Lipzen A."/>
            <person name="Lundell T."/>
            <person name="Morin E."/>
            <person name="Murat C."/>
            <person name="Sun H."/>
            <person name="Tunlid A."/>
            <person name="Henrissat B."/>
            <person name="Grigoriev I.V."/>
            <person name="Hibbett D.S."/>
            <person name="Martin F."/>
            <person name="Nordberg H.P."/>
            <person name="Cantor M.N."/>
            <person name="Hua S.X."/>
        </authorList>
    </citation>
    <scope>NUCLEOTIDE SEQUENCE [LARGE SCALE GENOMIC DNA]</scope>
    <source>
        <strain evidence="1 2">LaAM-08-1</strain>
    </source>
</reference>
<organism evidence="1 2">
    <name type="scientific">Laccaria amethystina LaAM-08-1</name>
    <dbReference type="NCBI Taxonomy" id="1095629"/>
    <lineage>
        <taxon>Eukaryota</taxon>
        <taxon>Fungi</taxon>
        <taxon>Dikarya</taxon>
        <taxon>Basidiomycota</taxon>
        <taxon>Agaricomycotina</taxon>
        <taxon>Agaricomycetes</taxon>
        <taxon>Agaricomycetidae</taxon>
        <taxon>Agaricales</taxon>
        <taxon>Agaricineae</taxon>
        <taxon>Hydnangiaceae</taxon>
        <taxon>Laccaria</taxon>
    </lineage>
</organism>
<dbReference type="AlphaFoldDB" id="A0A0C9WH47"/>
<name>A0A0C9WH47_9AGAR</name>
<dbReference type="HOGENOM" id="CLU_3014542_0_0_1"/>
<dbReference type="Proteomes" id="UP000054477">
    <property type="component" value="Unassembled WGS sequence"/>
</dbReference>
<dbReference type="EMBL" id="KN839153">
    <property type="protein sequence ID" value="KIJ90564.1"/>
    <property type="molecule type" value="Genomic_DNA"/>
</dbReference>
<reference evidence="2" key="2">
    <citation type="submission" date="2015-01" db="EMBL/GenBank/DDBJ databases">
        <title>Evolutionary Origins and Diversification of the Mycorrhizal Mutualists.</title>
        <authorList>
            <consortium name="DOE Joint Genome Institute"/>
            <consortium name="Mycorrhizal Genomics Consortium"/>
            <person name="Kohler A."/>
            <person name="Kuo A."/>
            <person name="Nagy L.G."/>
            <person name="Floudas D."/>
            <person name="Copeland A."/>
            <person name="Barry K.W."/>
            <person name="Cichocki N."/>
            <person name="Veneault-Fourrey C."/>
            <person name="LaButti K."/>
            <person name="Lindquist E.A."/>
            <person name="Lipzen A."/>
            <person name="Lundell T."/>
            <person name="Morin E."/>
            <person name="Murat C."/>
            <person name="Riley R."/>
            <person name="Ohm R."/>
            <person name="Sun H."/>
            <person name="Tunlid A."/>
            <person name="Henrissat B."/>
            <person name="Grigoriev I.V."/>
            <person name="Hibbett D.S."/>
            <person name="Martin F."/>
        </authorList>
    </citation>
    <scope>NUCLEOTIDE SEQUENCE [LARGE SCALE GENOMIC DNA]</scope>
    <source>
        <strain evidence="2">LaAM-08-1</strain>
    </source>
</reference>
<proteinExistence type="predicted"/>
<accession>A0A0C9WH47</accession>
<sequence>MADSKERYSAYQASVPVEEELRVGRKARSAVHAEEGGEYESVVNGSLARGWVDWRG</sequence>
<evidence type="ECO:0000313" key="2">
    <source>
        <dbReference type="Proteomes" id="UP000054477"/>
    </source>
</evidence>
<keyword evidence="2" id="KW-1185">Reference proteome</keyword>